<evidence type="ECO:0000256" key="1">
    <source>
        <dbReference type="SAM" id="MobiDB-lite"/>
    </source>
</evidence>
<sequence length="579" mass="62559">MTARAPELTAAASRFVARRLRVRQVDQGWQDQAWSYFDSTPEVRFAATWVGNAMSGAKLFAGRRNSEGSIDRAPDDHRAAQLVASIAGGPDGQAQLLGGFGPHLVVAGEGWIMIRPDRNPAGDDTGAGADWRVLSVSEVTQQGNNLVADVDGEPVVIPPYDADQPDPDAPVAIRVWEPHPRKHMEADSPVRSSLGLLEELRLLNAAVAAIARSRLTGRGILLVPKGTTFPRTKAEGDAEDDLIELLMTVAETAYKDPESAAATVPIILEVPADKIGEMRWLTFESDFDELAIRLREEAIRRFATGLEMPAEILLGLGDTNHWSVWQLSQEAIRLAIEPKLGTVAHALTTQWLRPLLEDEGVADAGEWLVWYDSSPLRVRQNRSEIALQVYDRNAISDEALRRETGFEEDDAPRPGAPNTQGDRADDGQERGRPADPDLPVDETMKEPDTLPASTSASAGVAGEGLLAAADGLIWAALSAAGEKLIRTPACPRSERGRAKAMQPAALHTLLSVDGAHVEQWRLLDGAWSRVPEIAARYGVDGDCLAASLDSYCRELIAAGVDHTWEQTAGVLRAPCLVAA</sequence>
<dbReference type="Proteomes" id="UP000327011">
    <property type="component" value="Unassembled WGS sequence"/>
</dbReference>
<proteinExistence type="predicted"/>
<evidence type="ECO:0008006" key="4">
    <source>
        <dbReference type="Google" id="ProtNLM"/>
    </source>
</evidence>
<evidence type="ECO:0000313" key="2">
    <source>
        <dbReference type="EMBL" id="KAA9379628.1"/>
    </source>
</evidence>
<dbReference type="AlphaFoldDB" id="A0A5J5K762"/>
<dbReference type="RefSeq" id="WP_150932816.1">
    <property type="nucleotide sequence ID" value="NZ_VYTZ01000003.1"/>
</dbReference>
<protein>
    <recommendedName>
        <fullName evidence="4">Phage portal protein</fullName>
    </recommendedName>
</protein>
<comment type="caution">
    <text evidence="2">The sequence shown here is derived from an EMBL/GenBank/DDBJ whole genome shotgun (WGS) entry which is preliminary data.</text>
</comment>
<name>A0A5J5K762_9ACTN</name>
<dbReference type="EMBL" id="VYTZ01000003">
    <property type="protein sequence ID" value="KAA9379628.1"/>
    <property type="molecule type" value="Genomic_DNA"/>
</dbReference>
<accession>A0A5J5K762</accession>
<feature type="compositionally biased region" description="Basic and acidic residues" evidence="1">
    <location>
        <begin position="422"/>
        <end position="435"/>
    </location>
</feature>
<keyword evidence="3" id="KW-1185">Reference proteome</keyword>
<gene>
    <name evidence="2" type="ORF">F5972_08210</name>
</gene>
<evidence type="ECO:0000313" key="3">
    <source>
        <dbReference type="Proteomes" id="UP000327011"/>
    </source>
</evidence>
<reference evidence="2 3" key="1">
    <citation type="submission" date="2019-09" db="EMBL/GenBank/DDBJ databases">
        <title>Screening of Novel Bioactive Compounds from Soil-Associated.</title>
        <authorList>
            <person name="Gong X."/>
        </authorList>
    </citation>
    <scope>NUCLEOTIDE SEQUENCE [LARGE SCALE GENOMIC DNA]</scope>
    <source>
        <strain evidence="2 3">Gxj-6</strain>
    </source>
</reference>
<organism evidence="2 3">
    <name type="scientific">Microbispora cellulosiformans</name>
    <dbReference type="NCBI Taxonomy" id="2614688"/>
    <lineage>
        <taxon>Bacteria</taxon>
        <taxon>Bacillati</taxon>
        <taxon>Actinomycetota</taxon>
        <taxon>Actinomycetes</taxon>
        <taxon>Streptosporangiales</taxon>
        <taxon>Streptosporangiaceae</taxon>
        <taxon>Microbispora</taxon>
    </lineage>
</organism>
<feature type="region of interest" description="Disordered" evidence="1">
    <location>
        <begin position="402"/>
        <end position="456"/>
    </location>
</feature>